<sequence length="269" mass="30914">MNTVLNNPAMRYYPSLILLFICVIKQAVAQTSPKPGLTSNYFRIIPASENSVNHRVVLSSDVDSTWDKWKERGYNFGFNPKITPMYTTIDGILSTPYMIQVRGNANERNRKRWGYHVFEGYASDDKSRITFLVNKHTEQDRPVAEAYYYGTAYDHSENAYNWFKIGSDVRQHSFLFGRDKAIFYGSLKMTNSLTLGNIGKEDILEKQPEKDAEQNFVDDAKHVNFKELKGAGNGAMFYDKDNNIIVIKVDGKWMKVVVEALPENVKYPF</sequence>
<keyword evidence="3" id="KW-1185">Reference proteome</keyword>
<dbReference type="EMBL" id="FNXY01000006">
    <property type="protein sequence ID" value="SEJ29549.1"/>
    <property type="molecule type" value="Genomic_DNA"/>
</dbReference>
<evidence type="ECO:0000256" key="1">
    <source>
        <dbReference type="SAM" id="SignalP"/>
    </source>
</evidence>
<organism evidence="2 3">
    <name type="scientific">Dyadobacter koreensis</name>
    <dbReference type="NCBI Taxonomy" id="408657"/>
    <lineage>
        <taxon>Bacteria</taxon>
        <taxon>Pseudomonadati</taxon>
        <taxon>Bacteroidota</taxon>
        <taxon>Cytophagia</taxon>
        <taxon>Cytophagales</taxon>
        <taxon>Spirosomataceae</taxon>
        <taxon>Dyadobacter</taxon>
    </lineage>
</organism>
<evidence type="ECO:0008006" key="4">
    <source>
        <dbReference type="Google" id="ProtNLM"/>
    </source>
</evidence>
<keyword evidence="1" id="KW-0732">Signal</keyword>
<reference evidence="2 3" key="1">
    <citation type="submission" date="2016-10" db="EMBL/GenBank/DDBJ databases">
        <authorList>
            <person name="de Groot N.N."/>
        </authorList>
    </citation>
    <scope>NUCLEOTIDE SEQUENCE [LARGE SCALE GENOMIC DNA]</scope>
    <source>
        <strain evidence="2 3">DSM 19938</strain>
    </source>
</reference>
<evidence type="ECO:0000313" key="3">
    <source>
        <dbReference type="Proteomes" id="UP000199532"/>
    </source>
</evidence>
<name>A0A1H6XKE7_9BACT</name>
<gene>
    <name evidence="2" type="ORF">SAMN04487995_4031</name>
</gene>
<dbReference type="STRING" id="408657.SAMN04487995_4031"/>
<evidence type="ECO:0000313" key="2">
    <source>
        <dbReference type="EMBL" id="SEJ29549.1"/>
    </source>
</evidence>
<feature type="signal peptide" evidence="1">
    <location>
        <begin position="1"/>
        <end position="29"/>
    </location>
</feature>
<feature type="chain" id="PRO_5011564962" description="DKNYY family protein" evidence="1">
    <location>
        <begin position="30"/>
        <end position="269"/>
    </location>
</feature>
<dbReference type="AlphaFoldDB" id="A0A1H6XKE7"/>
<protein>
    <recommendedName>
        <fullName evidence="4">DKNYY family protein</fullName>
    </recommendedName>
</protein>
<dbReference type="Proteomes" id="UP000199532">
    <property type="component" value="Unassembled WGS sequence"/>
</dbReference>
<accession>A0A1H6XKE7</accession>
<proteinExistence type="predicted"/>